<dbReference type="PANTHER" id="PTHR37422">
    <property type="entry name" value="TEICHURONIC ACID BIOSYNTHESIS PROTEIN TUAE"/>
    <property type="match status" value="1"/>
</dbReference>
<protein>
    <submittedName>
        <fullName evidence="7">O-antigen polymerase</fullName>
    </submittedName>
</protein>
<dbReference type="OrthoDB" id="4391260at2"/>
<feature type="transmembrane region" description="Helical" evidence="5">
    <location>
        <begin position="123"/>
        <end position="142"/>
    </location>
</feature>
<keyword evidence="4 5" id="KW-0472">Membrane</keyword>
<reference evidence="7 8" key="1">
    <citation type="journal article" date="2013" name="Genome Biol. Evol.">
        <title>Genomes of Stigonematalean cyanobacteria (subsection V) and the evolution of oxygenic photosynthesis from prokaryotes to plastids.</title>
        <authorList>
            <person name="Dagan T."/>
            <person name="Roettger M."/>
            <person name="Stucken K."/>
            <person name="Landan G."/>
            <person name="Koch R."/>
            <person name="Major P."/>
            <person name="Gould S.B."/>
            <person name="Goremykin V.V."/>
            <person name="Rippka R."/>
            <person name="Tandeau de Marsac N."/>
            <person name="Gugger M."/>
            <person name="Lockhart P.J."/>
            <person name="Allen J.F."/>
            <person name="Brune I."/>
            <person name="Maus I."/>
            <person name="Puhler A."/>
            <person name="Martin W.F."/>
        </authorList>
    </citation>
    <scope>NUCLEOTIDE SEQUENCE [LARGE SCALE GENOMIC DNA]</scope>
    <source>
        <strain evidence="7 8">PCC 7110</strain>
    </source>
</reference>
<dbReference type="AlphaFoldDB" id="A0A139WTZ9"/>
<dbReference type="PANTHER" id="PTHR37422:SF17">
    <property type="entry name" value="O-ANTIGEN LIGASE"/>
    <property type="match status" value="1"/>
</dbReference>
<evidence type="ECO:0000256" key="3">
    <source>
        <dbReference type="ARBA" id="ARBA00022989"/>
    </source>
</evidence>
<comment type="caution">
    <text evidence="7">The sequence shown here is derived from an EMBL/GenBank/DDBJ whole genome shotgun (WGS) entry which is preliminary data.</text>
</comment>
<dbReference type="STRING" id="128403.WA1_48685"/>
<gene>
    <name evidence="7" type="ORF">WA1_48685</name>
</gene>
<evidence type="ECO:0000259" key="6">
    <source>
        <dbReference type="Pfam" id="PF04932"/>
    </source>
</evidence>
<feature type="transmembrane region" description="Helical" evidence="5">
    <location>
        <begin position="390"/>
        <end position="409"/>
    </location>
</feature>
<dbReference type="InterPro" id="IPR051533">
    <property type="entry name" value="WaaL-like"/>
</dbReference>
<evidence type="ECO:0000256" key="5">
    <source>
        <dbReference type="SAM" id="Phobius"/>
    </source>
</evidence>
<feature type="transmembrane region" description="Helical" evidence="5">
    <location>
        <begin position="197"/>
        <end position="213"/>
    </location>
</feature>
<accession>A0A139WTZ9</accession>
<evidence type="ECO:0000256" key="4">
    <source>
        <dbReference type="ARBA" id="ARBA00023136"/>
    </source>
</evidence>
<feature type="transmembrane region" description="Helical" evidence="5">
    <location>
        <begin position="169"/>
        <end position="190"/>
    </location>
</feature>
<evidence type="ECO:0000256" key="2">
    <source>
        <dbReference type="ARBA" id="ARBA00022692"/>
    </source>
</evidence>
<dbReference type="Proteomes" id="UP000076925">
    <property type="component" value="Unassembled WGS sequence"/>
</dbReference>
<feature type="transmembrane region" description="Helical" evidence="5">
    <location>
        <begin position="242"/>
        <end position="261"/>
    </location>
</feature>
<name>A0A139WTZ9_9CYAN</name>
<feature type="transmembrane region" description="Helical" evidence="5">
    <location>
        <begin position="334"/>
        <end position="355"/>
    </location>
</feature>
<feature type="domain" description="O-antigen ligase-related" evidence="6">
    <location>
        <begin position="202"/>
        <end position="347"/>
    </location>
</feature>
<feature type="transmembrane region" description="Helical" evidence="5">
    <location>
        <begin position="41"/>
        <end position="60"/>
    </location>
</feature>
<dbReference type="RefSeq" id="WP_017742364.1">
    <property type="nucleotide sequence ID" value="NZ_KQ976354.1"/>
</dbReference>
<keyword evidence="3 5" id="KW-1133">Transmembrane helix</keyword>
<proteinExistence type="predicted"/>
<dbReference type="InterPro" id="IPR007016">
    <property type="entry name" value="O-antigen_ligase-rel_domated"/>
</dbReference>
<evidence type="ECO:0000313" key="8">
    <source>
        <dbReference type="Proteomes" id="UP000076925"/>
    </source>
</evidence>
<evidence type="ECO:0000313" key="7">
    <source>
        <dbReference type="EMBL" id="KYC35900.1"/>
    </source>
</evidence>
<feature type="transmembrane region" description="Helical" evidence="5">
    <location>
        <begin position="12"/>
        <end position="29"/>
    </location>
</feature>
<comment type="subcellular location">
    <subcellularLocation>
        <location evidence="1">Membrane</location>
        <topology evidence="1">Multi-pass membrane protein</topology>
    </subcellularLocation>
</comment>
<organism evidence="7 8">
    <name type="scientific">Scytonema hofmannii PCC 7110</name>
    <dbReference type="NCBI Taxonomy" id="128403"/>
    <lineage>
        <taxon>Bacteria</taxon>
        <taxon>Bacillati</taxon>
        <taxon>Cyanobacteriota</taxon>
        <taxon>Cyanophyceae</taxon>
        <taxon>Nostocales</taxon>
        <taxon>Scytonemataceae</taxon>
        <taxon>Scytonema</taxon>
    </lineage>
</organism>
<dbReference type="Pfam" id="PF04932">
    <property type="entry name" value="Wzy_C"/>
    <property type="match status" value="1"/>
</dbReference>
<evidence type="ECO:0000256" key="1">
    <source>
        <dbReference type="ARBA" id="ARBA00004141"/>
    </source>
</evidence>
<sequence>MPRLPNLIEKVFVVIALFLSTTALVPLLIEDEQSSIAEDPYTPLLFMGVYAVTLVLILARRRSFLRIAQKHIWIWLVIGTAIASVVWTIAPEVTLRRSLLLLGTTLFGVSLGLRYTIREQLQLLAWMLGTVIVLSFLFAIALPNYGVMSYQESGIHAGAWRGVMTHKNILGRMMVLGTMVFLCVALTNPISNRRYQWLPWAGYILSILLIILSTSKTSLIVFLTITAIIPLYRTWRHHYTQLIPISIVVLFVLGSTAILLFDNLDFVALALGKDLTLTGRTEIWNAMLDLIWERPLLGYGYNAVWRDWNNEVTAYLWRTLEWECPYGHNGFMDLWIELGLGGLSFFLISYVITYLRALKWLRITKTVEGLWPLTYLTFLVIYNVSESTLVATNSIFWILYVSTIFSVTVEFERAKLYRRVSPVIEEWSGIQALKVKNQESKQVRGC</sequence>
<dbReference type="GO" id="GO:0016020">
    <property type="term" value="C:membrane"/>
    <property type="evidence" value="ECO:0007669"/>
    <property type="project" value="UniProtKB-SubCell"/>
</dbReference>
<feature type="transmembrane region" description="Helical" evidence="5">
    <location>
        <begin position="72"/>
        <end position="90"/>
    </location>
</feature>
<keyword evidence="8" id="KW-1185">Reference proteome</keyword>
<dbReference type="EMBL" id="ANNX02000048">
    <property type="protein sequence ID" value="KYC35900.1"/>
    <property type="molecule type" value="Genomic_DNA"/>
</dbReference>
<feature type="transmembrane region" description="Helical" evidence="5">
    <location>
        <begin position="367"/>
        <end position="384"/>
    </location>
</feature>
<keyword evidence="2 5" id="KW-0812">Transmembrane</keyword>